<reference evidence="1" key="1">
    <citation type="submission" date="2023-04" db="EMBL/GenBank/DDBJ databases">
        <title>Phytophthora fragariaefolia NBRC 109709.</title>
        <authorList>
            <person name="Ichikawa N."/>
            <person name="Sato H."/>
            <person name="Tonouchi N."/>
        </authorList>
    </citation>
    <scope>NUCLEOTIDE SEQUENCE</scope>
    <source>
        <strain evidence="1">NBRC 109709</strain>
    </source>
</reference>
<dbReference type="Proteomes" id="UP001165121">
    <property type="component" value="Unassembled WGS sequence"/>
</dbReference>
<name>A0A9W6XIU7_9STRA</name>
<sequence>MIGGAGYGGSTLLVFLAPKQIGGSQHGLQARISKRSVAHLQFCTHSSTHHISLPMAPRNTQRTQHDHQRSMLAMLDEREVERRAEYDEFPRLPPSDDDVDEQDSPCPILDSWFNEGGAEAVRRLTDFSPREFNRLWASVRPHVTRYWNVGRGRRSVLAGKDVFFMTLAVLKH</sequence>
<proteinExistence type="predicted"/>
<evidence type="ECO:0000313" key="2">
    <source>
        <dbReference type="Proteomes" id="UP001165121"/>
    </source>
</evidence>
<comment type="caution">
    <text evidence="1">The sequence shown here is derived from an EMBL/GenBank/DDBJ whole genome shotgun (WGS) entry which is preliminary data.</text>
</comment>
<dbReference type="EMBL" id="BSXT01001171">
    <property type="protein sequence ID" value="GMF39443.1"/>
    <property type="molecule type" value="Genomic_DNA"/>
</dbReference>
<evidence type="ECO:0000313" key="1">
    <source>
        <dbReference type="EMBL" id="GMF39443.1"/>
    </source>
</evidence>
<organism evidence="1 2">
    <name type="scientific">Phytophthora fragariaefolia</name>
    <dbReference type="NCBI Taxonomy" id="1490495"/>
    <lineage>
        <taxon>Eukaryota</taxon>
        <taxon>Sar</taxon>
        <taxon>Stramenopiles</taxon>
        <taxon>Oomycota</taxon>
        <taxon>Peronosporomycetes</taxon>
        <taxon>Peronosporales</taxon>
        <taxon>Peronosporaceae</taxon>
        <taxon>Phytophthora</taxon>
    </lineage>
</organism>
<dbReference type="OrthoDB" id="93622at2759"/>
<accession>A0A9W6XIU7</accession>
<dbReference type="AlphaFoldDB" id="A0A9W6XIU7"/>
<gene>
    <name evidence="1" type="ORF">Pfra01_001170900</name>
</gene>
<protein>
    <submittedName>
        <fullName evidence="1">Unnamed protein product</fullName>
    </submittedName>
</protein>
<keyword evidence="2" id="KW-1185">Reference proteome</keyword>